<proteinExistence type="predicted"/>
<dbReference type="EMBL" id="BMAW01032881">
    <property type="protein sequence ID" value="GFU27597.1"/>
    <property type="molecule type" value="Genomic_DNA"/>
</dbReference>
<dbReference type="AlphaFoldDB" id="A0A8X6QIX7"/>
<evidence type="ECO:0000313" key="2">
    <source>
        <dbReference type="Proteomes" id="UP000887013"/>
    </source>
</evidence>
<keyword evidence="2" id="KW-1185">Reference proteome</keyword>
<reference evidence="1" key="1">
    <citation type="submission" date="2020-08" db="EMBL/GenBank/DDBJ databases">
        <title>Multicomponent nature underlies the extraordinary mechanical properties of spider dragline silk.</title>
        <authorList>
            <person name="Kono N."/>
            <person name="Nakamura H."/>
            <person name="Mori M."/>
            <person name="Yoshida Y."/>
            <person name="Ohtoshi R."/>
            <person name="Malay A.D."/>
            <person name="Moran D.A.P."/>
            <person name="Tomita M."/>
            <person name="Numata K."/>
            <person name="Arakawa K."/>
        </authorList>
    </citation>
    <scope>NUCLEOTIDE SEQUENCE</scope>
</reference>
<name>A0A8X6QIX7_NEPPI</name>
<accession>A0A8X6QIX7</accession>
<organism evidence="1 2">
    <name type="scientific">Nephila pilipes</name>
    <name type="common">Giant wood spider</name>
    <name type="synonym">Nephila maculata</name>
    <dbReference type="NCBI Taxonomy" id="299642"/>
    <lineage>
        <taxon>Eukaryota</taxon>
        <taxon>Metazoa</taxon>
        <taxon>Ecdysozoa</taxon>
        <taxon>Arthropoda</taxon>
        <taxon>Chelicerata</taxon>
        <taxon>Arachnida</taxon>
        <taxon>Araneae</taxon>
        <taxon>Araneomorphae</taxon>
        <taxon>Entelegynae</taxon>
        <taxon>Araneoidea</taxon>
        <taxon>Nephilidae</taxon>
        <taxon>Nephila</taxon>
    </lineage>
</organism>
<evidence type="ECO:0000313" key="1">
    <source>
        <dbReference type="EMBL" id="GFU27597.1"/>
    </source>
</evidence>
<gene>
    <name evidence="1" type="ORF">NPIL_460021</name>
</gene>
<protein>
    <submittedName>
        <fullName evidence="1">Uncharacterized protein</fullName>
    </submittedName>
</protein>
<dbReference type="Proteomes" id="UP000887013">
    <property type="component" value="Unassembled WGS sequence"/>
</dbReference>
<comment type="caution">
    <text evidence="1">The sequence shown here is derived from an EMBL/GenBank/DDBJ whole genome shotgun (WGS) entry which is preliminary data.</text>
</comment>
<sequence>MVCCRGFMGHWEWRCGHRYSKQQVGRLLSFAVLGRWISIYIWDSCAVSCKSLDIDGIGQVYFSQTSSSIFREQISSEIKISLHPVFFKFDQEERHGHYLIPFVGHNMTFLSMNVEAHLSLAGFLGTTEVSQWACRSGNSDHFVLR</sequence>